<proteinExistence type="predicted"/>
<organism evidence="1 2">
    <name type="scientific">Ixodes persulcatus</name>
    <name type="common">Taiga tick</name>
    <dbReference type="NCBI Taxonomy" id="34615"/>
    <lineage>
        <taxon>Eukaryota</taxon>
        <taxon>Metazoa</taxon>
        <taxon>Ecdysozoa</taxon>
        <taxon>Arthropoda</taxon>
        <taxon>Chelicerata</taxon>
        <taxon>Arachnida</taxon>
        <taxon>Acari</taxon>
        <taxon>Parasitiformes</taxon>
        <taxon>Ixodida</taxon>
        <taxon>Ixodoidea</taxon>
        <taxon>Ixodidae</taxon>
        <taxon>Ixodinae</taxon>
        <taxon>Ixodes</taxon>
    </lineage>
</organism>
<dbReference type="Proteomes" id="UP000805193">
    <property type="component" value="Unassembled WGS sequence"/>
</dbReference>
<sequence length="562" mass="60855">MNGPRTAPRSREENSAANTSKQHDSSAGNELAKPGGAVAGTSPVPVGAPPPGLALVPAPGGAMGGGPPQSQQQQLALKDVQCPICLKVFSRKFSLEMHFLIHQGLKPYKCQFCGRCFRQKGTLMRHKAIHSQTPSYRCGLCDKSYRQKNVFLHHLRNRHKVSTDVLDRRRCHIKNNNAGGGLMEALPPSTAPYPPPLPPPSMGSVCLPPLSPPEPPPSADQDPSIILRISERQQSMPPLFSGNPVPPLHLAGGSLPPGPPAPWQCPFCAFESVHDPDVCRSHLLQHVEDPPPAAYLDCPLCPRRMGSPAELAGHLRDFHESGGGPQPGASPPRPPRGEDARSDVTFSCIPCQMEFGSEDDFEWHVKTHVQSVLAEPRPPDDCVGPLDLTEARGGGRARDGEQGGERRGQGRRQLMCVECGKLFGSKALYRYHAQLHLAVQGAFRCPQCRLRFARKPQLLQHTRQCHLRRLRCPRCGRLFSYRCLLASHTRHCPGPAPPPLCLPVVDIEAARGALGPQLLGVIPLVAPDGDEPSPVLGVPVLAPDSLLKNRLNGLHVSARIGL</sequence>
<comment type="caution">
    <text evidence="1">The sequence shown here is derived from an EMBL/GenBank/DDBJ whole genome shotgun (WGS) entry which is preliminary data.</text>
</comment>
<keyword evidence="2" id="KW-1185">Reference proteome</keyword>
<name>A0AC60PTK4_IXOPE</name>
<accession>A0AC60PTK4</accession>
<gene>
    <name evidence="1" type="ORF">HPB47_028320</name>
</gene>
<evidence type="ECO:0000313" key="1">
    <source>
        <dbReference type="EMBL" id="KAG0424479.1"/>
    </source>
</evidence>
<evidence type="ECO:0000313" key="2">
    <source>
        <dbReference type="Proteomes" id="UP000805193"/>
    </source>
</evidence>
<reference evidence="1 2" key="1">
    <citation type="journal article" date="2020" name="Cell">
        <title>Large-Scale Comparative Analyses of Tick Genomes Elucidate Their Genetic Diversity and Vector Capacities.</title>
        <authorList>
            <consortium name="Tick Genome and Microbiome Consortium (TIGMIC)"/>
            <person name="Jia N."/>
            <person name="Wang J."/>
            <person name="Shi W."/>
            <person name="Du L."/>
            <person name="Sun Y."/>
            <person name="Zhan W."/>
            <person name="Jiang J.F."/>
            <person name="Wang Q."/>
            <person name="Zhang B."/>
            <person name="Ji P."/>
            <person name="Bell-Sakyi L."/>
            <person name="Cui X.M."/>
            <person name="Yuan T.T."/>
            <person name="Jiang B.G."/>
            <person name="Yang W.F."/>
            <person name="Lam T.T."/>
            <person name="Chang Q.C."/>
            <person name="Ding S.J."/>
            <person name="Wang X.J."/>
            <person name="Zhu J.G."/>
            <person name="Ruan X.D."/>
            <person name="Zhao L."/>
            <person name="Wei J.T."/>
            <person name="Ye R.Z."/>
            <person name="Que T.C."/>
            <person name="Du C.H."/>
            <person name="Zhou Y.H."/>
            <person name="Cheng J.X."/>
            <person name="Dai P.F."/>
            <person name="Guo W.B."/>
            <person name="Han X.H."/>
            <person name="Huang E.J."/>
            <person name="Li L.F."/>
            <person name="Wei W."/>
            <person name="Gao Y.C."/>
            <person name="Liu J.Z."/>
            <person name="Shao H.Z."/>
            <person name="Wang X."/>
            <person name="Wang C.C."/>
            <person name="Yang T.C."/>
            <person name="Huo Q.B."/>
            <person name="Li W."/>
            <person name="Chen H.Y."/>
            <person name="Chen S.E."/>
            <person name="Zhou L.G."/>
            <person name="Ni X.B."/>
            <person name="Tian J.H."/>
            <person name="Sheng Y."/>
            <person name="Liu T."/>
            <person name="Pan Y.S."/>
            <person name="Xia L.Y."/>
            <person name="Li J."/>
            <person name="Zhao F."/>
            <person name="Cao W.C."/>
        </authorList>
    </citation>
    <scope>NUCLEOTIDE SEQUENCE [LARGE SCALE GENOMIC DNA]</scope>
    <source>
        <strain evidence="1">Iper-2018</strain>
    </source>
</reference>
<protein>
    <submittedName>
        <fullName evidence="1">Uncharacterized protein</fullName>
    </submittedName>
</protein>
<dbReference type="EMBL" id="JABSTQ010009971">
    <property type="protein sequence ID" value="KAG0424479.1"/>
    <property type="molecule type" value="Genomic_DNA"/>
</dbReference>